<dbReference type="KEGG" id="mmuc:C1S78_027460"/>
<dbReference type="Pfam" id="PF14594">
    <property type="entry name" value="Sipho_Gp37"/>
    <property type="match status" value="1"/>
</dbReference>
<dbReference type="RefSeq" id="WP_053855136.1">
    <property type="nucleotide sequence ID" value="NZ_ANBS01000055.1"/>
</dbReference>
<evidence type="ECO:0000313" key="3">
    <source>
        <dbReference type="EMBL" id="TLH55604.1"/>
    </source>
</evidence>
<dbReference type="GeneID" id="76728700"/>
<dbReference type="EMBL" id="POTL01000001">
    <property type="protein sequence ID" value="TLH55604.1"/>
    <property type="molecule type" value="Genomic_DNA"/>
</dbReference>
<protein>
    <recommendedName>
        <fullName evidence="1">Gp28/Gp37-like domain-containing protein</fullName>
    </recommendedName>
</protein>
<dbReference type="Proteomes" id="UP000309231">
    <property type="component" value="Chromosome"/>
</dbReference>
<dbReference type="AlphaFoldDB" id="A0A8H2JGI2"/>
<name>A0A8H2JGI2_MYCMU</name>
<dbReference type="EMBL" id="CP062008">
    <property type="protein sequence ID" value="QPG69081.1"/>
    <property type="molecule type" value="Genomic_DNA"/>
</dbReference>
<evidence type="ECO:0000313" key="2">
    <source>
        <dbReference type="EMBL" id="QPG69081.1"/>
    </source>
</evidence>
<reference evidence="3" key="1">
    <citation type="submission" date="2018-01" db="EMBL/GenBank/DDBJ databases">
        <title>Comparative genomics of Mycobacterium mucogenicum and Mycobacterium neoaurum clade members emphasizing tRNA and non-coding RNA.</title>
        <authorList>
            <person name="Behra P.R.K."/>
            <person name="Pettersson B.M.F."/>
            <person name="Das S."/>
            <person name="Dasgupta S."/>
            <person name="Kirsebom L.A."/>
        </authorList>
    </citation>
    <scope>NUCLEOTIDE SEQUENCE</scope>
    <source>
        <strain evidence="3">DSM 44124</strain>
    </source>
</reference>
<feature type="domain" description="Gp28/Gp37-like" evidence="1">
    <location>
        <begin position="54"/>
        <end position="543"/>
    </location>
</feature>
<sequence length="578" mass="63494">MSLATLANTRARTDEIRRRRKAMQRAKTEISIYTNPPDGQSPGLIFRGRFDPNDLVKRQFPDKKNISSAGYLKVRANHFLAKMIARIPNNPDECKNVIIRVDRYGGAWRWTGMMHHWLVETEDGVDYLTATFNDDKQVFQFLLGPPNPVLPIPIWQGPRDYMSFGPTDWCASTFLWLNVLRKQVEESILAALTIPDDPGDIASWGEGVWASVNPANWQVHVKVPNFLTSSALWTFIGSRMNQADGVIASSLDDAQCVLRTRRIFTGEGETVTGLLDNNIANGALVAWIDDESGFGEKGSFFGGNAAMGLARSIVQWTDGFVSDSLSLIQDDESLYPDEYWQSGWLGSLAAAPTVGIVDSWWNDLQSKVTYSPATAVGVIVGGDNPTADAIAKLIIESVGNLVGYFLLAGFDSLGTIAADVIMPFLVGTILAWDQVENNGRRTNLGWVHLWEVFTRGGEANSWSLAAAAAMRGGMKATESKTSHTMVIHEGTWLMPGLHAQTGQRFWSTSGALERSAGVDVRFVNQLEEMTEEGDDTGYSQFVIKAGQNKAAMSTGERSAELFNTALRTIQDVGVRLIA</sequence>
<reference evidence="2 4" key="2">
    <citation type="journal article" date="2019" name="BMC Evol. Biol.">
        <title>Comparative genomics of Mycobacterium mucogenicum and Mycobacterium neoaurum clade members emphasizing tRNA and non-coding RNA.</title>
        <authorList>
            <person name="Behra P.R.K."/>
            <person name="Pettersson B.M.F."/>
            <person name="Das S."/>
            <person name="Dasgupta S."/>
            <person name="Kirsebom L.A."/>
        </authorList>
    </citation>
    <scope>NUCLEOTIDE SEQUENCE [LARGE SCALE GENOMIC DNA]</scope>
    <source>
        <strain evidence="2 4">DSM 44124</strain>
    </source>
</reference>
<gene>
    <name evidence="2" type="ORF">C1S78_027460</name>
    <name evidence="3" type="ORF">C1S78_27410</name>
</gene>
<evidence type="ECO:0000259" key="1">
    <source>
        <dbReference type="Pfam" id="PF14594"/>
    </source>
</evidence>
<accession>A0A8H2JGI2</accession>
<proteinExistence type="predicted"/>
<organism evidence="3">
    <name type="scientific">Mycolicibacterium mucogenicum DSM 44124</name>
    <dbReference type="NCBI Taxonomy" id="1226753"/>
    <lineage>
        <taxon>Bacteria</taxon>
        <taxon>Bacillati</taxon>
        <taxon>Actinomycetota</taxon>
        <taxon>Actinomycetes</taxon>
        <taxon>Mycobacteriales</taxon>
        <taxon>Mycobacteriaceae</taxon>
        <taxon>Mycolicibacterium</taxon>
    </lineage>
</organism>
<reference evidence="2 4" key="3">
    <citation type="journal article" date="2019" name="Sci. Rep.">
        <title>Insight into the biology of Mycobacterium mucogenicum and Mycobacterium neoaurum clade members.</title>
        <authorList>
            <person name="Behra P.R.K."/>
            <person name="Pettersson B.M.F."/>
            <person name="Ramesh M."/>
            <person name="Dasgupta S."/>
            <person name="Kirsebom L.A."/>
        </authorList>
    </citation>
    <scope>NUCLEOTIDE SEQUENCE [LARGE SCALE GENOMIC DNA]</scope>
    <source>
        <strain evidence="2 4">DSM 44124</strain>
    </source>
</reference>
<dbReference type="InterPro" id="IPR029432">
    <property type="entry name" value="Gp28/Gp37-like_dom"/>
</dbReference>
<evidence type="ECO:0000313" key="4">
    <source>
        <dbReference type="Proteomes" id="UP000309231"/>
    </source>
</evidence>
<keyword evidence="4" id="KW-1185">Reference proteome</keyword>